<proteinExistence type="predicted"/>
<dbReference type="AlphaFoldDB" id="A0A4R7KQC0"/>
<feature type="region of interest" description="Disordered" evidence="1">
    <location>
        <begin position="212"/>
        <end position="233"/>
    </location>
</feature>
<name>A0A4R7KQC0_9CLOT</name>
<dbReference type="EMBL" id="SOAZ01000011">
    <property type="protein sequence ID" value="TDT58467.1"/>
    <property type="molecule type" value="Genomic_DNA"/>
</dbReference>
<sequence length="233" mass="27307">MELQELYKQYRNEQMIFVNEKIIKSLEREAIINSAKALDMIDDKGNIIYDDESDLNYILDFAIYEYKINGKNAVERYAEKHAPENEMEERALKALLNSYTSLYRVVNISPSKPVIFLKDTFNQSKNIRLVDISLSKTMGISSLIYTRVLPYPELNMTSGAPMIFDDSLETSLTSSYMMLAKEKIEDSSANKYIFFYNAYRMYGLEMGFSHTHHHEHDHHHDHHGHHHHGHHHH</sequence>
<reference evidence="2 3" key="1">
    <citation type="submission" date="2019-03" db="EMBL/GenBank/DDBJ databases">
        <title>Genomic Encyclopedia of Type Strains, Phase IV (KMG-IV): sequencing the most valuable type-strain genomes for metagenomic binning, comparative biology and taxonomic classification.</title>
        <authorList>
            <person name="Goeker M."/>
        </authorList>
    </citation>
    <scope>NUCLEOTIDE SEQUENCE [LARGE SCALE GENOMIC DNA]</scope>
    <source>
        <strain evidence="2 3">DSM 24455</strain>
    </source>
</reference>
<dbReference type="Pfam" id="PF25948">
    <property type="entry name" value="DUF7986"/>
    <property type="match status" value="1"/>
</dbReference>
<dbReference type="InterPro" id="IPR058292">
    <property type="entry name" value="DUF7986"/>
</dbReference>
<organism evidence="2 3">
    <name type="scientific">Fonticella tunisiensis</name>
    <dbReference type="NCBI Taxonomy" id="1096341"/>
    <lineage>
        <taxon>Bacteria</taxon>
        <taxon>Bacillati</taxon>
        <taxon>Bacillota</taxon>
        <taxon>Clostridia</taxon>
        <taxon>Eubacteriales</taxon>
        <taxon>Clostridiaceae</taxon>
        <taxon>Fonticella</taxon>
    </lineage>
</organism>
<evidence type="ECO:0000313" key="2">
    <source>
        <dbReference type="EMBL" id="TDT58467.1"/>
    </source>
</evidence>
<dbReference type="RefSeq" id="WP_133628262.1">
    <property type="nucleotide sequence ID" value="NZ_SOAZ01000011.1"/>
</dbReference>
<accession>A0A4R7KQC0</accession>
<gene>
    <name evidence="2" type="ORF">EDD71_111119</name>
</gene>
<dbReference type="Proteomes" id="UP000295325">
    <property type="component" value="Unassembled WGS sequence"/>
</dbReference>
<comment type="caution">
    <text evidence="2">The sequence shown here is derived from an EMBL/GenBank/DDBJ whole genome shotgun (WGS) entry which is preliminary data.</text>
</comment>
<protein>
    <submittedName>
        <fullName evidence="2">Uncharacterized protein</fullName>
    </submittedName>
</protein>
<keyword evidence="3" id="KW-1185">Reference proteome</keyword>
<dbReference type="OrthoDB" id="2081619at2"/>
<evidence type="ECO:0000256" key="1">
    <source>
        <dbReference type="SAM" id="MobiDB-lite"/>
    </source>
</evidence>
<evidence type="ECO:0000313" key="3">
    <source>
        <dbReference type="Proteomes" id="UP000295325"/>
    </source>
</evidence>